<proteinExistence type="predicted"/>
<evidence type="ECO:0000259" key="4">
    <source>
        <dbReference type="Pfam" id="PF08545"/>
    </source>
</evidence>
<dbReference type="GO" id="GO:0044550">
    <property type="term" value="P:secondary metabolite biosynthetic process"/>
    <property type="evidence" value="ECO:0007669"/>
    <property type="project" value="TreeGrafter"/>
</dbReference>
<sequence>MNIGILSTGTYLPANRMTAEEISDRSNIPLAIVKEKMGIQEKPVPGVHDHTVQMGIWAAQKAIEKAGIDPKTIDVIIYIGEEHKEYPLWTAAIKMQEELGACNAWAFDVQLRCGTAIMAMKVAKSLMLADESIQTILLAGGYRNSDFIDYENERTRFMFNLGAGGAAMILQKNLQENVVLEAEIITDGSFSEDVVVPVGGTKQPLTPELLAQGAYRLDVLDPEGMKMRLEEKSLSNFIKVVRTSLAKSGYSEQDLRYIAMLHMKRSAHDYVLETLGLSEDQSIYLERYGHIGQLDQILSLELALAQHKVRQGDVLSFVSAGIGYAWGAITIKWGKVEEDENSK</sequence>
<dbReference type="PANTHER" id="PTHR34069">
    <property type="entry name" value="3-OXOACYL-[ACYL-CARRIER-PROTEIN] SYNTHASE 3"/>
    <property type="match status" value="1"/>
</dbReference>
<name>A0A0A3IA85_9BACI</name>
<feature type="domain" description="Beta-ketoacyl-[acyl-carrier-protein] synthase III C-terminal" evidence="3">
    <location>
        <begin position="245"/>
        <end position="333"/>
    </location>
</feature>
<evidence type="ECO:0008006" key="7">
    <source>
        <dbReference type="Google" id="ProtNLM"/>
    </source>
</evidence>
<dbReference type="SUPFAM" id="SSF53901">
    <property type="entry name" value="Thiolase-like"/>
    <property type="match status" value="2"/>
</dbReference>
<protein>
    <recommendedName>
        <fullName evidence="7">3-oxoacyl-ACP synthase</fullName>
    </recommendedName>
</protein>
<reference evidence="5 6" key="1">
    <citation type="submission" date="2014-02" db="EMBL/GenBank/DDBJ databases">
        <title>Draft genome sequence of Lysinibacillus odysseyi NBRC 100172.</title>
        <authorList>
            <person name="Zhang F."/>
            <person name="Wang G."/>
            <person name="Zhang L."/>
        </authorList>
    </citation>
    <scope>NUCLEOTIDE SEQUENCE [LARGE SCALE GENOMIC DNA]</scope>
    <source>
        <strain evidence="5 6">NBRC 100172</strain>
    </source>
</reference>
<evidence type="ECO:0000259" key="3">
    <source>
        <dbReference type="Pfam" id="PF08541"/>
    </source>
</evidence>
<dbReference type="InterPro" id="IPR013747">
    <property type="entry name" value="ACP_syn_III_C"/>
</dbReference>
<keyword evidence="6" id="KW-1185">Reference proteome</keyword>
<dbReference type="OrthoDB" id="9786707at2"/>
<dbReference type="RefSeq" id="WP_036158361.1">
    <property type="nucleotide sequence ID" value="NZ_AVCX01000001.1"/>
</dbReference>
<keyword evidence="2" id="KW-0012">Acyltransferase</keyword>
<organism evidence="5 6">
    <name type="scientific">Lysinibacillus odysseyi 34hs-1 = NBRC 100172</name>
    <dbReference type="NCBI Taxonomy" id="1220589"/>
    <lineage>
        <taxon>Bacteria</taxon>
        <taxon>Bacillati</taxon>
        <taxon>Bacillota</taxon>
        <taxon>Bacilli</taxon>
        <taxon>Bacillales</taxon>
        <taxon>Bacillaceae</taxon>
        <taxon>Lysinibacillus</taxon>
    </lineage>
</organism>
<dbReference type="EMBL" id="JPVP01000060">
    <property type="protein sequence ID" value="KGR81681.1"/>
    <property type="molecule type" value="Genomic_DNA"/>
</dbReference>
<evidence type="ECO:0000256" key="2">
    <source>
        <dbReference type="ARBA" id="ARBA00023315"/>
    </source>
</evidence>
<dbReference type="Pfam" id="PF08545">
    <property type="entry name" value="ACP_syn_III"/>
    <property type="match status" value="1"/>
</dbReference>
<evidence type="ECO:0000256" key="1">
    <source>
        <dbReference type="ARBA" id="ARBA00022679"/>
    </source>
</evidence>
<dbReference type="NCBIfam" id="NF005308">
    <property type="entry name" value="PRK06840.1"/>
    <property type="match status" value="1"/>
</dbReference>
<keyword evidence="1" id="KW-0808">Transferase</keyword>
<accession>A0A0A3IA85</accession>
<gene>
    <name evidence="5" type="ORF">CD32_20255</name>
</gene>
<dbReference type="eggNOG" id="COG0332">
    <property type="taxonomic scope" value="Bacteria"/>
</dbReference>
<dbReference type="Gene3D" id="3.40.47.10">
    <property type="match status" value="1"/>
</dbReference>
<feature type="domain" description="Beta-ketoacyl-[acyl-carrier-protein] synthase III N-terminal" evidence="4">
    <location>
        <begin position="107"/>
        <end position="188"/>
    </location>
</feature>
<dbReference type="Proteomes" id="UP000030437">
    <property type="component" value="Unassembled WGS sequence"/>
</dbReference>
<dbReference type="STRING" id="1220589.CD32_20255"/>
<evidence type="ECO:0000313" key="6">
    <source>
        <dbReference type="Proteomes" id="UP000030437"/>
    </source>
</evidence>
<comment type="caution">
    <text evidence="5">The sequence shown here is derived from an EMBL/GenBank/DDBJ whole genome shotgun (WGS) entry which is preliminary data.</text>
</comment>
<dbReference type="GO" id="GO:0004315">
    <property type="term" value="F:3-oxoacyl-[acyl-carrier-protein] synthase activity"/>
    <property type="evidence" value="ECO:0007669"/>
    <property type="project" value="InterPro"/>
</dbReference>
<dbReference type="Pfam" id="PF08541">
    <property type="entry name" value="ACP_syn_III_C"/>
    <property type="match status" value="1"/>
</dbReference>
<dbReference type="GO" id="GO:0006633">
    <property type="term" value="P:fatty acid biosynthetic process"/>
    <property type="evidence" value="ECO:0007669"/>
    <property type="project" value="InterPro"/>
</dbReference>
<dbReference type="InterPro" id="IPR013751">
    <property type="entry name" value="ACP_syn_III_N"/>
</dbReference>
<dbReference type="AlphaFoldDB" id="A0A0A3IA85"/>
<dbReference type="CDD" id="cd00827">
    <property type="entry name" value="init_cond_enzymes"/>
    <property type="match status" value="1"/>
</dbReference>
<evidence type="ECO:0000313" key="5">
    <source>
        <dbReference type="EMBL" id="KGR81681.1"/>
    </source>
</evidence>
<dbReference type="PANTHER" id="PTHR34069:SF2">
    <property type="entry name" value="BETA-KETOACYL-[ACYL-CARRIER-PROTEIN] SYNTHASE III"/>
    <property type="match status" value="1"/>
</dbReference>
<dbReference type="InterPro" id="IPR016039">
    <property type="entry name" value="Thiolase-like"/>
</dbReference>